<evidence type="ECO:0000259" key="1">
    <source>
        <dbReference type="SMART" id="SM00568"/>
    </source>
</evidence>
<feature type="domain" description="GRAM" evidence="1">
    <location>
        <begin position="46"/>
        <end position="112"/>
    </location>
</feature>
<dbReference type="Pfam" id="PF02893">
    <property type="entry name" value="GRAM"/>
    <property type="match status" value="2"/>
</dbReference>
<dbReference type="Gene3D" id="2.30.29.30">
    <property type="entry name" value="Pleckstrin-homology domain (PH domain)/Phosphotyrosine-binding domain (PTB)"/>
    <property type="match status" value="2"/>
</dbReference>
<dbReference type="InterPro" id="IPR004182">
    <property type="entry name" value="GRAM"/>
</dbReference>
<sequence length="365" mass="41321">MAELMELEDPSDKEAYAVSKFQSLVTSEDNDTDEKSSDAKFRAASRSWRQIFHMPENERLVSFYSCAYHKKLLNQGWMYLSVSYLCFYSFIFGAETKVVIELKDIEELSKDKSKRGVFSDAIRIRTRNTQEHFFSNLFHRDETYDLLEHLTNVAMEKLLKSTATDPAPGLSLLEQTAAKDQMIFSTLAPDPTGKPSGSGPLRPLKAGIEETKRNVKFQALFNLSSSETLLEEIPAVCSISGTQSSFHGRLYLSSTFMCFISTAKYQCYLVLPFYAILRVERISSQTSTIAITVRNQLKLLFQMVGEKPQSDQFCSALRDRLQAHVALMKHLKPFLLTCPSEDLIAGREVTKGGLGLKYGYVDPKR</sequence>
<evidence type="ECO:0000313" key="2">
    <source>
        <dbReference type="EMBL" id="RKO86502.1"/>
    </source>
</evidence>
<dbReference type="AlphaFoldDB" id="A0A4P9W3T1"/>
<proteinExistence type="predicted"/>
<reference evidence="3" key="1">
    <citation type="journal article" date="2018" name="Nat. Microbiol.">
        <title>Leveraging single-cell genomics to expand the fungal tree of life.</title>
        <authorList>
            <person name="Ahrendt S.R."/>
            <person name="Quandt C.A."/>
            <person name="Ciobanu D."/>
            <person name="Clum A."/>
            <person name="Salamov A."/>
            <person name="Andreopoulos B."/>
            <person name="Cheng J.F."/>
            <person name="Woyke T."/>
            <person name="Pelin A."/>
            <person name="Henrissat B."/>
            <person name="Reynolds N.K."/>
            <person name="Benny G.L."/>
            <person name="Smith M.E."/>
            <person name="James T.Y."/>
            <person name="Grigoriev I.V."/>
        </authorList>
    </citation>
    <scope>NUCLEOTIDE SEQUENCE [LARGE SCALE GENOMIC DNA]</scope>
</reference>
<organism evidence="2 3">
    <name type="scientific">Blyttiomyces helicus</name>
    <dbReference type="NCBI Taxonomy" id="388810"/>
    <lineage>
        <taxon>Eukaryota</taxon>
        <taxon>Fungi</taxon>
        <taxon>Fungi incertae sedis</taxon>
        <taxon>Chytridiomycota</taxon>
        <taxon>Chytridiomycota incertae sedis</taxon>
        <taxon>Chytridiomycetes</taxon>
        <taxon>Chytridiomycetes incertae sedis</taxon>
        <taxon>Blyttiomyces</taxon>
    </lineage>
</organism>
<dbReference type="EMBL" id="KZ998141">
    <property type="protein sequence ID" value="RKO86502.1"/>
    <property type="molecule type" value="Genomic_DNA"/>
</dbReference>
<dbReference type="OrthoDB" id="17687at2759"/>
<dbReference type="SMART" id="SM00568">
    <property type="entry name" value="GRAM"/>
    <property type="match status" value="2"/>
</dbReference>
<accession>A0A4P9W3T1</accession>
<name>A0A4P9W3T1_9FUNG</name>
<protein>
    <recommendedName>
        <fullName evidence="1">GRAM domain-containing protein</fullName>
    </recommendedName>
</protein>
<gene>
    <name evidence="2" type="ORF">BDK51DRAFT_29867</name>
</gene>
<dbReference type="FunFam" id="2.30.29.30:FF:000013">
    <property type="entry name" value="Putative TBC1 domain family member 8B"/>
    <property type="match status" value="1"/>
</dbReference>
<dbReference type="Proteomes" id="UP000269721">
    <property type="component" value="Unassembled WGS sequence"/>
</dbReference>
<evidence type="ECO:0000313" key="3">
    <source>
        <dbReference type="Proteomes" id="UP000269721"/>
    </source>
</evidence>
<dbReference type="PANTHER" id="PTHR47666">
    <property type="entry name" value="PROTEIN VASCULAR ASSOCIATED DEATH 1, CHLOROPLASTIC"/>
    <property type="match status" value="1"/>
</dbReference>
<keyword evidence="3" id="KW-1185">Reference proteome</keyword>
<dbReference type="PANTHER" id="PTHR47666:SF1">
    <property type="entry name" value="PROTEIN VASCULAR ASSOCIATED DEATH 1, CHLOROPLASTIC"/>
    <property type="match status" value="1"/>
</dbReference>
<feature type="domain" description="GRAM" evidence="1">
    <location>
        <begin position="215"/>
        <end position="283"/>
    </location>
</feature>
<dbReference type="InterPro" id="IPR011993">
    <property type="entry name" value="PH-like_dom_sf"/>
</dbReference>